<proteinExistence type="predicted"/>
<dbReference type="Pfam" id="PF19265">
    <property type="entry name" value="DUF5908"/>
    <property type="match status" value="1"/>
</dbReference>
<dbReference type="Proteomes" id="UP000632339">
    <property type="component" value="Unassembled WGS sequence"/>
</dbReference>
<accession>A0ABQ2IIT5</accession>
<dbReference type="EMBL" id="BMLI01000004">
    <property type="protein sequence ID" value="GGN13315.1"/>
    <property type="molecule type" value="Genomic_DNA"/>
</dbReference>
<keyword evidence="3" id="KW-1185">Reference proteome</keyword>
<feature type="region of interest" description="Disordered" evidence="1">
    <location>
        <begin position="15"/>
        <end position="35"/>
    </location>
</feature>
<dbReference type="InterPro" id="IPR045459">
    <property type="entry name" value="DUF5908"/>
</dbReference>
<reference evidence="3" key="1">
    <citation type="journal article" date="2019" name="Int. J. Syst. Evol. Microbiol.">
        <title>The Global Catalogue of Microorganisms (GCM) 10K type strain sequencing project: providing services to taxonomists for standard genome sequencing and annotation.</title>
        <authorList>
            <consortium name="The Broad Institute Genomics Platform"/>
            <consortium name="The Broad Institute Genome Sequencing Center for Infectious Disease"/>
            <person name="Wu L."/>
            <person name="Ma J."/>
        </authorList>
    </citation>
    <scope>NUCLEOTIDE SEQUENCE [LARGE SCALE GENOMIC DNA]</scope>
    <source>
        <strain evidence="3">CGMCC 1.6375</strain>
    </source>
</reference>
<feature type="compositionally biased region" description="Basic and acidic residues" evidence="1">
    <location>
        <begin position="26"/>
        <end position="35"/>
    </location>
</feature>
<protein>
    <submittedName>
        <fullName evidence="2">Uncharacterized protein</fullName>
    </submittedName>
</protein>
<comment type="caution">
    <text evidence="2">The sequence shown here is derived from an EMBL/GenBank/DDBJ whole genome shotgun (WGS) entry which is preliminary data.</text>
</comment>
<gene>
    <name evidence="2" type="ORF">GCM10010967_56780</name>
</gene>
<sequence length="58" mass="6687">MIEIKELVVRANITETPIDPASPPRQDARNSTREGLNEEVIQACVRQVMDILKRQKER</sequence>
<evidence type="ECO:0000313" key="2">
    <source>
        <dbReference type="EMBL" id="GGN13315.1"/>
    </source>
</evidence>
<dbReference type="RefSeq" id="WP_019945382.1">
    <property type="nucleotide sequence ID" value="NZ_BMLI01000004.1"/>
</dbReference>
<name>A0ABQ2IIT5_9BACT</name>
<evidence type="ECO:0000313" key="3">
    <source>
        <dbReference type="Proteomes" id="UP000632339"/>
    </source>
</evidence>
<evidence type="ECO:0000256" key="1">
    <source>
        <dbReference type="SAM" id="MobiDB-lite"/>
    </source>
</evidence>
<organism evidence="2 3">
    <name type="scientific">Dyadobacter beijingensis</name>
    <dbReference type="NCBI Taxonomy" id="365489"/>
    <lineage>
        <taxon>Bacteria</taxon>
        <taxon>Pseudomonadati</taxon>
        <taxon>Bacteroidota</taxon>
        <taxon>Cytophagia</taxon>
        <taxon>Cytophagales</taxon>
        <taxon>Spirosomataceae</taxon>
        <taxon>Dyadobacter</taxon>
    </lineage>
</organism>